<keyword evidence="2" id="KW-0238">DNA-binding</keyword>
<dbReference type="InterPro" id="IPR002577">
    <property type="entry name" value="HTH_HxlR"/>
</dbReference>
<dbReference type="PANTHER" id="PTHR33204:SF37">
    <property type="entry name" value="HTH-TYPE TRANSCRIPTIONAL REGULATOR YODB"/>
    <property type="match status" value="1"/>
</dbReference>
<dbReference type="Gene3D" id="1.10.10.10">
    <property type="entry name" value="Winged helix-like DNA-binding domain superfamily/Winged helix DNA-binding domain"/>
    <property type="match status" value="1"/>
</dbReference>
<dbReference type="InterPro" id="IPR036388">
    <property type="entry name" value="WH-like_DNA-bd_sf"/>
</dbReference>
<name>A0A7X0SSL2_9BACL</name>
<accession>A0A7X0SSL2</accession>
<keyword evidence="6" id="KW-1185">Reference proteome</keyword>
<sequence>MNAWEETITLDHDDSDELCPIVSALEVIGTKWTFFILRELLLEGTRRFGDLLRAMDGISPKTLSVRLRELEDRGIVSRTVYAEVPPRVEYTLTELGKRLEGIFLELKRFGLLLEEK</sequence>
<reference evidence="5 6" key="1">
    <citation type="submission" date="2020-08" db="EMBL/GenBank/DDBJ databases">
        <title>Cohnella phylogeny.</title>
        <authorList>
            <person name="Dunlap C."/>
        </authorList>
    </citation>
    <scope>NUCLEOTIDE SEQUENCE [LARGE SCALE GENOMIC DNA]</scope>
    <source>
        <strain evidence="5 6">CBP 2801</strain>
    </source>
</reference>
<evidence type="ECO:0000256" key="2">
    <source>
        <dbReference type="ARBA" id="ARBA00023125"/>
    </source>
</evidence>
<dbReference type="AlphaFoldDB" id="A0A7X0SSL2"/>
<dbReference type="RefSeq" id="WP_185133044.1">
    <property type="nucleotide sequence ID" value="NZ_JACJVO010000048.1"/>
</dbReference>
<proteinExistence type="predicted"/>
<evidence type="ECO:0000259" key="4">
    <source>
        <dbReference type="PROSITE" id="PS51118"/>
    </source>
</evidence>
<organism evidence="5 6">
    <name type="scientific">Cohnella zeiphila</name>
    <dbReference type="NCBI Taxonomy" id="2761120"/>
    <lineage>
        <taxon>Bacteria</taxon>
        <taxon>Bacillati</taxon>
        <taxon>Bacillota</taxon>
        <taxon>Bacilli</taxon>
        <taxon>Bacillales</taxon>
        <taxon>Paenibacillaceae</taxon>
        <taxon>Cohnella</taxon>
    </lineage>
</organism>
<protein>
    <submittedName>
        <fullName evidence="5">Helix-turn-helix transcriptional regulator</fullName>
    </submittedName>
</protein>
<dbReference type="GO" id="GO:0003677">
    <property type="term" value="F:DNA binding"/>
    <property type="evidence" value="ECO:0007669"/>
    <property type="project" value="UniProtKB-KW"/>
</dbReference>
<evidence type="ECO:0000256" key="3">
    <source>
        <dbReference type="ARBA" id="ARBA00023163"/>
    </source>
</evidence>
<dbReference type="SUPFAM" id="SSF46785">
    <property type="entry name" value="Winged helix' DNA-binding domain"/>
    <property type="match status" value="1"/>
</dbReference>
<dbReference type="PANTHER" id="PTHR33204">
    <property type="entry name" value="TRANSCRIPTIONAL REGULATOR, MARR FAMILY"/>
    <property type="match status" value="1"/>
</dbReference>
<dbReference type="Pfam" id="PF01638">
    <property type="entry name" value="HxlR"/>
    <property type="match status" value="1"/>
</dbReference>
<dbReference type="InterPro" id="IPR036390">
    <property type="entry name" value="WH_DNA-bd_sf"/>
</dbReference>
<dbReference type="Proteomes" id="UP000564644">
    <property type="component" value="Unassembled WGS sequence"/>
</dbReference>
<keyword evidence="1" id="KW-0805">Transcription regulation</keyword>
<evidence type="ECO:0000256" key="1">
    <source>
        <dbReference type="ARBA" id="ARBA00023015"/>
    </source>
</evidence>
<keyword evidence="3" id="KW-0804">Transcription</keyword>
<dbReference type="EMBL" id="JACJVO010000048">
    <property type="protein sequence ID" value="MBB6735388.1"/>
    <property type="molecule type" value="Genomic_DNA"/>
</dbReference>
<feature type="domain" description="HTH hxlR-type" evidence="4">
    <location>
        <begin position="19"/>
        <end position="116"/>
    </location>
</feature>
<dbReference type="PROSITE" id="PS51118">
    <property type="entry name" value="HTH_HXLR"/>
    <property type="match status" value="1"/>
</dbReference>
<evidence type="ECO:0000313" key="5">
    <source>
        <dbReference type="EMBL" id="MBB6735388.1"/>
    </source>
</evidence>
<gene>
    <name evidence="5" type="ORF">H7C18_31215</name>
</gene>
<evidence type="ECO:0000313" key="6">
    <source>
        <dbReference type="Proteomes" id="UP000564644"/>
    </source>
</evidence>
<comment type="caution">
    <text evidence="5">The sequence shown here is derived from an EMBL/GenBank/DDBJ whole genome shotgun (WGS) entry which is preliminary data.</text>
</comment>